<evidence type="ECO:0000256" key="3">
    <source>
        <dbReference type="ARBA" id="ARBA00022839"/>
    </source>
</evidence>
<protein>
    <recommendedName>
        <fullName evidence="4">3'-5' exonuclease domain-containing protein</fullName>
    </recommendedName>
</protein>
<keyword evidence="6" id="KW-1185">Reference proteome</keyword>
<dbReference type="CDD" id="cd06141">
    <property type="entry name" value="WRN_exo"/>
    <property type="match status" value="1"/>
</dbReference>
<organism evidence="5 6">
    <name type="scientific">Clavelina lepadiformis</name>
    <name type="common">Light-bulb sea squirt</name>
    <name type="synonym">Ascidia lepadiformis</name>
    <dbReference type="NCBI Taxonomy" id="159417"/>
    <lineage>
        <taxon>Eukaryota</taxon>
        <taxon>Metazoa</taxon>
        <taxon>Chordata</taxon>
        <taxon>Tunicata</taxon>
        <taxon>Ascidiacea</taxon>
        <taxon>Aplousobranchia</taxon>
        <taxon>Clavelinidae</taxon>
        <taxon>Clavelina</taxon>
    </lineage>
</organism>
<dbReference type="SUPFAM" id="SSF53098">
    <property type="entry name" value="Ribonuclease H-like"/>
    <property type="match status" value="1"/>
</dbReference>
<dbReference type="InterPro" id="IPR002562">
    <property type="entry name" value="3'-5'_exonuclease_dom"/>
</dbReference>
<dbReference type="Proteomes" id="UP001642483">
    <property type="component" value="Unassembled WGS sequence"/>
</dbReference>
<dbReference type="InterPro" id="IPR051132">
    <property type="entry name" value="3-5_Exonuclease_domain"/>
</dbReference>
<keyword evidence="2" id="KW-0378">Hydrolase</keyword>
<dbReference type="PANTHER" id="PTHR13620">
    <property type="entry name" value="3-5 EXONUCLEASE"/>
    <property type="match status" value="1"/>
</dbReference>
<dbReference type="Pfam" id="PF01612">
    <property type="entry name" value="DNA_pol_A_exo1"/>
    <property type="match status" value="1"/>
</dbReference>
<feature type="domain" description="3'-5' exonuclease" evidence="4">
    <location>
        <begin position="60"/>
        <end position="238"/>
    </location>
</feature>
<dbReference type="SMART" id="SM00474">
    <property type="entry name" value="35EXOc"/>
    <property type="match status" value="1"/>
</dbReference>
<dbReference type="Gene3D" id="3.30.420.10">
    <property type="entry name" value="Ribonuclease H-like superfamily/Ribonuclease H"/>
    <property type="match status" value="1"/>
</dbReference>
<accession>A0ABP0H3T8</accession>
<evidence type="ECO:0000313" key="5">
    <source>
        <dbReference type="EMBL" id="CAK8698088.1"/>
    </source>
</evidence>
<evidence type="ECO:0000313" key="6">
    <source>
        <dbReference type="Proteomes" id="UP001642483"/>
    </source>
</evidence>
<evidence type="ECO:0000259" key="4">
    <source>
        <dbReference type="SMART" id="SM00474"/>
    </source>
</evidence>
<sequence>MQISLPKLGAIVGGSVIAGTLLGASAVFVLKSRSSNYSLDSQWPFCFKSCNSAVPFPGNIYVVTSYADLESILPRFESDLKQIKLLGFDCEWSTINKRSGPVSLLQLATTSGLCILVRLCLYEDSLPKCLLEVLANKDILKVGVGAYDDSCKLLADHGIVVNGCVDLRDLAIRDRQYKYLSLKGLALTYLNIKMEKLKSIQCSNWDSETLTEKQIMYAANDAWMAVRVFSSMVSKKMEKRSSNLRGNIGEAVAEALWDLACSYSQGLKDEKFRNTKNGKKMKKTASQPRSTSVFKPLKLHSTRKQPLYDNCKLEAPDGQLLSTCDKKKADWYVTKELADVVCDDPHTIRLRFEPASRPSSDRDYYLFNKENVCVVCGSGKSIVRKNVIPHEYRKHLPLILKDHVSHDILPLCAKCHQLAGYHDYCLRRKIAEEYDAPVGSIQAIQLLEDPTRRSIRSAGHALATNGIKIPQPRKDELERVIKKYYNVEELTDDLIHEASKLETRYRNEAYIRHGEKVVKTIYDKEELQGLVNFEKRWRVHFLSTMQPKHLPYLWSVEHNHDRLQERDLLDDEKFTK</sequence>
<evidence type="ECO:0000256" key="2">
    <source>
        <dbReference type="ARBA" id="ARBA00022801"/>
    </source>
</evidence>
<reference evidence="5 6" key="1">
    <citation type="submission" date="2024-02" db="EMBL/GenBank/DDBJ databases">
        <authorList>
            <person name="Daric V."/>
            <person name="Darras S."/>
        </authorList>
    </citation>
    <scope>NUCLEOTIDE SEQUENCE [LARGE SCALE GENOMIC DNA]</scope>
</reference>
<dbReference type="InterPro" id="IPR036397">
    <property type="entry name" value="RNaseH_sf"/>
</dbReference>
<evidence type="ECO:0000256" key="1">
    <source>
        <dbReference type="ARBA" id="ARBA00022722"/>
    </source>
</evidence>
<keyword evidence="1" id="KW-0540">Nuclease</keyword>
<comment type="caution">
    <text evidence="5">The sequence shown here is derived from an EMBL/GenBank/DDBJ whole genome shotgun (WGS) entry which is preliminary data.</text>
</comment>
<gene>
    <name evidence="5" type="ORF">CVLEPA_LOCUS31562</name>
</gene>
<keyword evidence="3" id="KW-0269">Exonuclease</keyword>
<dbReference type="InterPro" id="IPR012337">
    <property type="entry name" value="RNaseH-like_sf"/>
</dbReference>
<proteinExistence type="predicted"/>
<name>A0ABP0H3T8_CLALP</name>
<dbReference type="PANTHER" id="PTHR13620:SF104">
    <property type="entry name" value="EXONUCLEASE 3'-5' DOMAIN-CONTAINING PROTEIN 2"/>
    <property type="match status" value="1"/>
</dbReference>
<dbReference type="EMBL" id="CAWYQH010000174">
    <property type="protein sequence ID" value="CAK8698088.1"/>
    <property type="molecule type" value="Genomic_DNA"/>
</dbReference>